<dbReference type="EMBL" id="KZ997134">
    <property type="protein sequence ID" value="RKO87828.1"/>
    <property type="molecule type" value="Genomic_DNA"/>
</dbReference>
<feature type="region of interest" description="Disordered" evidence="6">
    <location>
        <begin position="1364"/>
        <end position="1384"/>
    </location>
</feature>
<protein>
    <recommendedName>
        <fullName evidence="9">Pentacotripeptide-repeat region of PRORP domain-containing protein</fullName>
    </recommendedName>
</protein>
<evidence type="ECO:0000313" key="7">
    <source>
        <dbReference type="EMBL" id="RKO87828.1"/>
    </source>
</evidence>
<proteinExistence type="inferred from homology"/>
<comment type="function">
    <text evidence="3">Regulates mitochondrial small subunit maturation by controlling 15S rRNA 5'-end processing. Localizes to the 5' precursor of the 15S rRNA in a position that is subsequently occupied by mS47 in the mature yeast mtSSU. Uses structure and sequence-specific RNA recognition, binding to a single-stranded region of the precursor and specifically recognizing bases -6 to -1. The exchange of Ccm1 for mS47 is coupled to the irreversible removal of precursor rRNA that is accompanied by conformational changes of the mitoribosomal proteins uS5m and mS26. These conformational changes signal completion of 5'-end rRNA processing through protection of the mature 5'-end of the 15S rRNA and stabilization of mS47. The removal of the 5' precursor together with the dissociation of Ccm1 may be catalyzed by the 5'-3' exoribonuclease Pet127. Involved in the specific removal of group I introns in mitochondrial encoded transcripts.</text>
</comment>
<feature type="region of interest" description="Disordered" evidence="6">
    <location>
        <begin position="1147"/>
        <end position="1166"/>
    </location>
</feature>
<dbReference type="Proteomes" id="UP000269721">
    <property type="component" value="Unassembled WGS sequence"/>
</dbReference>
<evidence type="ECO:0000256" key="5">
    <source>
        <dbReference type="PROSITE-ProRule" id="PRU00708"/>
    </source>
</evidence>
<dbReference type="PANTHER" id="PTHR47447:SF17">
    <property type="entry name" value="OS12G0638900 PROTEIN"/>
    <property type="match status" value="1"/>
</dbReference>
<gene>
    <name evidence="7" type="ORF">BDK51DRAFT_38774</name>
</gene>
<feature type="compositionally biased region" description="Low complexity" evidence="6">
    <location>
        <begin position="1154"/>
        <end position="1166"/>
    </location>
</feature>
<dbReference type="InterPro" id="IPR002885">
    <property type="entry name" value="PPR_rpt"/>
</dbReference>
<evidence type="ECO:0000313" key="8">
    <source>
        <dbReference type="Proteomes" id="UP000269721"/>
    </source>
</evidence>
<evidence type="ECO:0000256" key="4">
    <source>
        <dbReference type="ARBA" id="ARBA00044511"/>
    </source>
</evidence>
<reference evidence="8" key="1">
    <citation type="journal article" date="2018" name="Nat. Microbiol.">
        <title>Leveraging single-cell genomics to expand the fungal tree of life.</title>
        <authorList>
            <person name="Ahrendt S.R."/>
            <person name="Quandt C.A."/>
            <person name="Ciobanu D."/>
            <person name="Clum A."/>
            <person name="Salamov A."/>
            <person name="Andreopoulos B."/>
            <person name="Cheng J.F."/>
            <person name="Woyke T."/>
            <person name="Pelin A."/>
            <person name="Henrissat B."/>
            <person name="Reynolds N.K."/>
            <person name="Benny G.L."/>
            <person name="Smith M.E."/>
            <person name="James T.Y."/>
            <person name="Grigoriev I.V."/>
        </authorList>
    </citation>
    <scope>NUCLEOTIDE SEQUENCE [LARGE SCALE GENOMIC DNA]</scope>
</reference>
<evidence type="ECO:0000256" key="2">
    <source>
        <dbReference type="ARBA" id="ARBA00022737"/>
    </source>
</evidence>
<comment type="subunit">
    <text evidence="4">Binds to mitochondrial small subunit 15S rRNA.</text>
</comment>
<dbReference type="Gene3D" id="1.25.40.10">
    <property type="entry name" value="Tetratricopeptide repeat domain"/>
    <property type="match status" value="1"/>
</dbReference>
<feature type="repeat" description="PPR" evidence="5">
    <location>
        <begin position="264"/>
        <end position="298"/>
    </location>
</feature>
<evidence type="ECO:0000256" key="1">
    <source>
        <dbReference type="ARBA" id="ARBA00006192"/>
    </source>
</evidence>
<dbReference type="OrthoDB" id="185373at2759"/>
<evidence type="ECO:0000256" key="3">
    <source>
        <dbReference type="ARBA" id="ARBA00044493"/>
    </source>
</evidence>
<sequence>MGLLRLIPRCTRQSSLCSLRPPSLTATRNYGAPVPPRFGRPRMPITSSTASPFPLSRSQTATPRPKASDRPPRPPFPGGNPLPYARSENARRELRDALGLNPPDRVRALRAWKSVVAMNGLELLTDEVGAAGEPADAAGGGRSVCESRVGDGSTGVGEGGDVRPARYRARKLRRIGTDGQGELGYARRPARFRRVDKMRKRRSDEDRLSLIDDTFIDALFLAAARSDARALFEARIFFHAVVSGDVPAARRLLDQAREMNFNLGVAAYNHILDALITTGRHDEIAGHFDEMRKRGIEADGITYHLLLTMYDPYSKHGHANPVAAVKTFEAMRAKDIAPRPFHYVALARAVKRVVAASASRGLQALLFDNAIKPNAELLNGIRDGFAALREYDLALKVSDGYLTLSRHYRHKLPIRSSWAQRHLEMLVLAGRGSVWRTAVDQISFHDTPIDTEMCDAIMAQYKGYRTVEAASTTREPLDRRRPAEGLTTAREPFNRMRSVEAAATARDLFDRMCSVGARFSAGTIESMLVTAWDPEKDATLNSDALRYVKAYVKILPGPTAIRIEHSGLMAKALKVVGGGTIAKGLSTLRARLGVTSPGADRLWVAKAKGSEPSAVSTPVPQRPNPEFLQVSEPPSPPLDAIRALIADGRAAEWETALADLQQRGEAPTPGTYLALLAHYAPHPYSPETAATARAILAHQINASKQDLLLIPEPVAFAHVLATLWKNEPNEALSDEAIDVLALFARTDKDGTILKVSRRPVPKPLLWALRMVGDGDAGRALSILRSGTKDETIPEMTAALDAINGLIATGRVDAWESTVANLLDQGHSMTAEAYRALLAVYAAQPCSPETAAAARAILAHQIAASAANPSLIPDAEAVAHVLATLWKNEPGEALSDEALDVLALFARTHEYPPEILPAQRTPAADPLFAALSIVSGESRSPKEGLEIMRSGAKDVKRRLTPDELKMFVLGAERKFLNELTPALDAVNALIAGDRVKDWEVTAVGLALQGYPMTVGAYHALLAYYAAKPCSPESAATARAILAHQIDASEKKIRLKPDATSFAHVVATIWKGRPDEALSDEALDILTLFAKSHKDLSEFHYRKRGPAAGLLLEALRVVAGSSKLAEIGLMRMRLGARDVKRKWAPSDSEYSARVAETTGPRPRPRPLTLEPTPALDAVSELVASGGVDNWEATVADLERQGHSMTPEAYLTLLAALAARPCSPQIAATARAILAHHLAAGTTTPDLIPGARAFSHVLGTMWKNKRFEELSDDALDLLALFARTHSGRNRMYLPIDTDRLRVALRIVSGESRDVREGMRVMREGRKEGMKRKWREEDLEYYAQQAKERVNRRKEGLDVIPATSAAEDGELRRASGGGSNPAMLVGEC</sequence>
<accession>A0A4P9W9M2</accession>
<dbReference type="Pfam" id="PF13041">
    <property type="entry name" value="PPR_2"/>
    <property type="match status" value="1"/>
</dbReference>
<dbReference type="InterPro" id="IPR011990">
    <property type="entry name" value="TPR-like_helical_dom_sf"/>
</dbReference>
<evidence type="ECO:0008006" key="9">
    <source>
        <dbReference type="Google" id="ProtNLM"/>
    </source>
</evidence>
<comment type="similarity">
    <text evidence="1">Belongs to the CCM1 family.</text>
</comment>
<feature type="compositionally biased region" description="Polar residues" evidence="6">
    <location>
        <begin position="45"/>
        <end position="62"/>
    </location>
</feature>
<name>A0A4P9W9M2_9FUNG</name>
<feature type="region of interest" description="Disordered" evidence="6">
    <location>
        <begin position="134"/>
        <end position="162"/>
    </location>
</feature>
<keyword evidence="8" id="KW-1185">Reference proteome</keyword>
<keyword evidence="2" id="KW-0677">Repeat</keyword>
<feature type="region of interest" description="Disordered" evidence="6">
    <location>
        <begin position="20"/>
        <end position="85"/>
    </location>
</feature>
<dbReference type="PANTHER" id="PTHR47447">
    <property type="entry name" value="OS03G0856100 PROTEIN"/>
    <property type="match status" value="1"/>
</dbReference>
<organism evidence="7 8">
    <name type="scientific">Blyttiomyces helicus</name>
    <dbReference type="NCBI Taxonomy" id="388810"/>
    <lineage>
        <taxon>Eukaryota</taxon>
        <taxon>Fungi</taxon>
        <taxon>Fungi incertae sedis</taxon>
        <taxon>Chytridiomycota</taxon>
        <taxon>Chytridiomycota incertae sedis</taxon>
        <taxon>Chytridiomycetes</taxon>
        <taxon>Chytridiomycetes incertae sedis</taxon>
        <taxon>Blyttiomyces</taxon>
    </lineage>
</organism>
<evidence type="ECO:0000256" key="6">
    <source>
        <dbReference type="SAM" id="MobiDB-lite"/>
    </source>
</evidence>
<dbReference type="PROSITE" id="PS51375">
    <property type="entry name" value="PPR"/>
    <property type="match status" value="1"/>
</dbReference>